<keyword evidence="3" id="KW-1185">Reference proteome</keyword>
<dbReference type="AlphaFoldDB" id="A0AA35Y4Z5"/>
<protein>
    <submittedName>
        <fullName evidence="2">Uncharacterized protein</fullName>
    </submittedName>
</protein>
<accession>A0AA35Y4Z5</accession>
<name>A0AA35Y4Z5_LACSI</name>
<sequence>MSTDALFFLSSGPLTEEDVNGKTLSICIFNAVLSKAMDDPFVVLESASTPVTSPLSVFIDPLETVHKLNKYGSTNAGGGSGTQDNGEEIDSNSAAAAMKDAIEWNL</sequence>
<organism evidence="2 3">
    <name type="scientific">Lactuca saligna</name>
    <name type="common">Willowleaf lettuce</name>
    <dbReference type="NCBI Taxonomy" id="75948"/>
    <lineage>
        <taxon>Eukaryota</taxon>
        <taxon>Viridiplantae</taxon>
        <taxon>Streptophyta</taxon>
        <taxon>Embryophyta</taxon>
        <taxon>Tracheophyta</taxon>
        <taxon>Spermatophyta</taxon>
        <taxon>Magnoliopsida</taxon>
        <taxon>eudicotyledons</taxon>
        <taxon>Gunneridae</taxon>
        <taxon>Pentapetalae</taxon>
        <taxon>asterids</taxon>
        <taxon>campanulids</taxon>
        <taxon>Asterales</taxon>
        <taxon>Asteraceae</taxon>
        <taxon>Cichorioideae</taxon>
        <taxon>Cichorieae</taxon>
        <taxon>Lactucinae</taxon>
        <taxon>Lactuca</taxon>
    </lineage>
</organism>
<dbReference type="Proteomes" id="UP001177003">
    <property type="component" value="Chromosome 0"/>
</dbReference>
<gene>
    <name evidence="2" type="ORF">LSALG_LOCUS5918</name>
</gene>
<dbReference type="EMBL" id="OX465086">
    <property type="protein sequence ID" value="CAI9265305.1"/>
    <property type="molecule type" value="Genomic_DNA"/>
</dbReference>
<feature type="region of interest" description="Disordered" evidence="1">
    <location>
        <begin position="73"/>
        <end position="92"/>
    </location>
</feature>
<evidence type="ECO:0000313" key="3">
    <source>
        <dbReference type="Proteomes" id="UP001177003"/>
    </source>
</evidence>
<evidence type="ECO:0000313" key="2">
    <source>
        <dbReference type="EMBL" id="CAI9265305.1"/>
    </source>
</evidence>
<evidence type="ECO:0000256" key="1">
    <source>
        <dbReference type="SAM" id="MobiDB-lite"/>
    </source>
</evidence>
<proteinExistence type="predicted"/>
<reference evidence="2" key="1">
    <citation type="submission" date="2023-04" db="EMBL/GenBank/DDBJ databases">
        <authorList>
            <person name="Vijverberg K."/>
            <person name="Xiong W."/>
            <person name="Schranz E."/>
        </authorList>
    </citation>
    <scope>NUCLEOTIDE SEQUENCE</scope>
</reference>